<reference evidence="2" key="1">
    <citation type="submission" date="2018-06" db="EMBL/GenBank/DDBJ databases">
        <authorList>
            <person name="Zhirakovskaya E."/>
        </authorList>
    </citation>
    <scope>NUCLEOTIDE SEQUENCE</scope>
</reference>
<dbReference type="EMBL" id="UOGK01000153">
    <property type="protein sequence ID" value="VAX38781.1"/>
    <property type="molecule type" value="Genomic_DNA"/>
</dbReference>
<keyword evidence="1" id="KW-0812">Transmembrane</keyword>
<proteinExistence type="predicted"/>
<keyword evidence="1" id="KW-1133">Transmembrane helix</keyword>
<feature type="transmembrane region" description="Helical" evidence="1">
    <location>
        <begin position="12"/>
        <end position="32"/>
    </location>
</feature>
<evidence type="ECO:0000256" key="1">
    <source>
        <dbReference type="SAM" id="Phobius"/>
    </source>
</evidence>
<protein>
    <submittedName>
        <fullName evidence="2">Uncharacterized protein</fullName>
    </submittedName>
</protein>
<gene>
    <name evidence="2" type="ORF">MNBD_PLANCTO03-2310</name>
</gene>
<name>A0A3B1DIN2_9ZZZZ</name>
<sequence>MDAFVRATRRGGVIFIAVISIVIGLGLVYGVFNGGAISRLPTLQLFGLIALLALPIVTMGLLRLDQVTARERGVR</sequence>
<keyword evidence="1" id="KW-0472">Membrane</keyword>
<organism evidence="2">
    <name type="scientific">hydrothermal vent metagenome</name>
    <dbReference type="NCBI Taxonomy" id="652676"/>
    <lineage>
        <taxon>unclassified sequences</taxon>
        <taxon>metagenomes</taxon>
        <taxon>ecological metagenomes</taxon>
    </lineage>
</organism>
<accession>A0A3B1DIN2</accession>
<dbReference type="AlphaFoldDB" id="A0A3B1DIN2"/>
<evidence type="ECO:0000313" key="2">
    <source>
        <dbReference type="EMBL" id="VAX38781.1"/>
    </source>
</evidence>
<feature type="transmembrane region" description="Helical" evidence="1">
    <location>
        <begin position="44"/>
        <end position="62"/>
    </location>
</feature>